<dbReference type="Proteomes" id="UP000019241">
    <property type="component" value="Unassembled WGS sequence"/>
</dbReference>
<sequence length="90" mass="10443">MTTLKSYTTSELYQQMNQAKSDVETGEVHSELKSENVYYTRTENGFSTVNIIKVTISSVGHEEEVSMLAHFNYVKENDVYKVMQNKFVEY</sequence>
<dbReference type="EMBL" id="AODM01000058">
    <property type="protein sequence ID" value="EUJ48662.1"/>
    <property type="molecule type" value="Genomic_DNA"/>
</dbReference>
<evidence type="ECO:0000313" key="1">
    <source>
        <dbReference type="EMBL" id="EUJ48662.1"/>
    </source>
</evidence>
<comment type="caution">
    <text evidence="1">The sequence shown here is derived from an EMBL/GenBank/DDBJ whole genome shotgun (WGS) entry which is preliminary data.</text>
</comment>
<protein>
    <submittedName>
        <fullName evidence="1">Uncharacterized protein</fullName>
    </submittedName>
</protein>
<proteinExistence type="predicted"/>
<reference evidence="1 2" key="1">
    <citation type="submission" date="2012-12" db="EMBL/GenBank/DDBJ databases">
        <title>Novel taxa of Listeriaceae from agricultural environments in the United States.</title>
        <authorList>
            <person name="den Bakker H.C."/>
            <person name="Allred A."/>
            <person name="Warchocki S."/>
            <person name="Wright E.M."/>
            <person name="Burrell A."/>
            <person name="Nightingale K.K."/>
            <person name="Kephart D."/>
            <person name="Wiedmann M."/>
        </authorList>
    </citation>
    <scope>NUCLEOTIDE SEQUENCE [LARGE SCALE GENOMIC DNA]</scope>
    <source>
        <strain evidence="1 2">FSL S10-1203</strain>
    </source>
</reference>
<organism evidence="1 2">
    <name type="scientific">Listeria fleischmannii FSL S10-1203</name>
    <dbReference type="NCBI Taxonomy" id="1265822"/>
    <lineage>
        <taxon>Bacteria</taxon>
        <taxon>Bacillati</taxon>
        <taxon>Bacillota</taxon>
        <taxon>Bacilli</taxon>
        <taxon>Bacillales</taxon>
        <taxon>Listeriaceae</taxon>
        <taxon>Listeria</taxon>
    </lineage>
</organism>
<dbReference type="AlphaFoldDB" id="W7DGA9"/>
<accession>W7DGA9</accession>
<name>W7DGA9_9LIST</name>
<gene>
    <name evidence="1" type="ORF">MCOL2_16972</name>
</gene>
<dbReference type="PATRIC" id="fig|1265822.4.peg.3448"/>
<evidence type="ECO:0000313" key="2">
    <source>
        <dbReference type="Proteomes" id="UP000019241"/>
    </source>
</evidence>
<dbReference type="RefSeq" id="WP_036064656.1">
    <property type="nucleotide sequence ID" value="NZ_AODM01000058.1"/>
</dbReference>